<keyword evidence="7 9" id="KW-1133">Transmembrane helix</keyword>
<evidence type="ECO:0000256" key="5">
    <source>
        <dbReference type="ARBA" id="ARBA00022824"/>
    </source>
</evidence>
<comment type="subcellular location">
    <subcellularLocation>
        <location evidence="1">Endoplasmic reticulum membrane</location>
        <topology evidence="1">Single-pass type III membrane protein</topology>
    </subcellularLocation>
</comment>
<keyword evidence="4 9" id="KW-0812">Transmembrane</keyword>
<dbReference type="Pfam" id="PF10215">
    <property type="entry name" value="Ost4"/>
    <property type="match status" value="1"/>
</dbReference>
<dbReference type="GO" id="GO:0008250">
    <property type="term" value="C:oligosaccharyltransferase complex"/>
    <property type="evidence" value="ECO:0007669"/>
    <property type="project" value="TreeGrafter"/>
</dbReference>
<dbReference type="AlphaFoldDB" id="A0A179IDH4"/>
<name>A0A179IDH4_CORDF</name>
<dbReference type="OrthoDB" id="2124077at2759"/>
<protein>
    <recommendedName>
        <fullName evidence="3">Dolichyl-diphosphooligosaccharide--protein glycosyltransferase subunit 4</fullName>
    </recommendedName>
</protein>
<evidence type="ECO:0000313" key="10">
    <source>
        <dbReference type="EMBL" id="OAR00697.1"/>
    </source>
</evidence>
<proteinExistence type="inferred from homology"/>
<keyword evidence="11" id="KW-1185">Reference proteome</keyword>
<comment type="caution">
    <text evidence="10">The sequence shown here is derived from an EMBL/GenBank/DDBJ whole genome shotgun (WGS) entry which is preliminary data.</text>
</comment>
<dbReference type="GO" id="GO:0018279">
    <property type="term" value="P:protein N-linked glycosylation via asparagine"/>
    <property type="evidence" value="ECO:0007669"/>
    <property type="project" value="TreeGrafter"/>
</dbReference>
<dbReference type="PANTHER" id="PTHR48164">
    <property type="entry name" value="DOLICHYL-DIPHOSPHOOLIGOSACCHARIDE--PROTEIN GLYCOSYLTRANSFERASE SUBUNIT 4"/>
    <property type="match status" value="1"/>
</dbReference>
<dbReference type="Proteomes" id="UP000243081">
    <property type="component" value="Unassembled WGS sequence"/>
</dbReference>
<gene>
    <name evidence="10" type="ORF">LLEC1_06936</name>
</gene>
<evidence type="ECO:0000256" key="7">
    <source>
        <dbReference type="ARBA" id="ARBA00022989"/>
    </source>
</evidence>
<sequence>MESQFTGQLECLSRQTHAAVARSPTAAPRSYVYLFHLQLGFACANTSDAATLSLFSRPSLDTPVTVAPTNETLKMISDNDLYTLAIFLGSAAMILIIVYHFLEVNSTKKPVTAVKAKST</sequence>
<dbReference type="EMBL" id="LUKN01001567">
    <property type="protein sequence ID" value="OAR00697.1"/>
    <property type="molecule type" value="Genomic_DNA"/>
</dbReference>
<evidence type="ECO:0000256" key="2">
    <source>
        <dbReference type="ARBA" id="ARBA00007685"/>
    </source>
</evidence>
<dbReference type="InterPro" id="IPR051307">
    <property type="entry name" value="OST4"/>
</dbReference>
<comment type="similarity">
    <text evidence="2">Belongs to the OST4 family.</text>
</comment>
<accession>A0A179IDH4</accession>
<dbReference type="InterPro" id="IPR036330">
    <property type="entry name" value="Ost4p_sf"/>
</dbReference>
<evidence type="ECO:0000256" key="9">
    <source>
        <dbReference type="SAM" id="Phobius"/>
    </source>
</evidence>
<evidence type="ECO:0000256" key="6">
    <source>
        <dbReference type="ARBA" id="ARBA00022968"/>
    </source>
</evidence>
<dbReference type="InterPro" id="IPR018943">
    <property type="entry name" value="Oligosaccaryltransferase"/>
</dbReference>
<evidence type="ECO:0000256" key="4">
    <source>
        <dbReference type="ARBA" id="ARBA00022692"/>
    </source>
</evidence>
<evidence type="ECO:0000256" key="8">
    <source>
        <dbReference type="ARBA" id="ARBA00023136"/>
    </source>
</evidence>
<evidence type="ECO:0000256" key="1">
    <source>
        <dbReference type="ARBA" id="ARBA00004643"/>
    </source>
</evidence>
<evidence type="ECO:0000313" key="11">
    <source>
        <dbReference type="Proteomes" id="UP000243081"/>
    </source>
</evidence>
<evidence type="ECO:0000256" key="3">
    <source>
        <dbReference type="ARBA" id="ARBA00017662"/>
    </source>
</evidence>
<feature type="transmembrane region" description="Helical" evidence="9">
    <location>
        <begin position="81"/>
        <end position="102"/>
    </location>
</feature>
<dbReference type="PANTHER" id="PTHR48164:SF1">
    <property type="entry name" value="DOLICHYL-DIPHOSPHOOLIGOSACCHARIDE--PROTEIN GLYCOSYLTRANSFERASE SUBUNIT 4"/>
    <property type="match status" value="1"/>
</dbReference>
<organism evidence="10 11">
    <name type="scientific">Cordyceps confragosa</name>
    <name type="common">Lecanicillium lecanii</name>
    <dbReference type="NCBI Taxonomy" id="2714763"/>
    <lineage>
        <taxon>Eukaryota</taxon>
        <taxon>Fungi</taxon>
        <taxon>Dikarya</taxon>
        <taxon>Ascomycota</taxon>
        <taxon>Pezizomycotina</taxon>
        <taxon>Sordariomycetes</taxon>
        <taxon>Hypocreomycetidae</taxon>
        <taxon>Hypocreales</taxon>
        <taxon>Cordycipitaceae</taxon>
        <taxon>Akanthomyces</taxon>
    </lineage>
</organism>
<dbReference type="SUPFAM" id="SSF103464">
    <property type="entry name" value="Oligosaccharyltransferase subunit ost4p"/>
    <property type="match status" value="1"/>
</dbReference>
<keyword evidence="6" id="KW-0735">Signal-anchor</keyword>
<keyword evidence="5" id="KW-0256">Endoplasmic reticulum</keyword>
<keyword evidence="8 9" id="KW-0472">Membrane</keyword>
<reference evidence="10 11" key="1">
    <citation type="submission" date="2016-03" db="EMBL/GenBank/DDBJ databases">
        <title>Fine-scale spatial genetic structure of a fungal parasite of coffee scale insects.</title>
        <authorList>
            <person name="Jackson D."/>
            <person name="Zemenick K.A."/>
            <person name="Malloure B."/>
            <person name="Quandt C.A."/>
            <person name="James T.Y."/>
        </authorList>
    </citation>
    <scope>NUCLEOTIDE SEQUENCE [LARGE SCALE GENOMIC DNA]</scope>
    <source>
        <strain evidence="10 11">UM487</strain>
    </source>
</reference>